<protein>
    <submittedName>
        <fullName evidence="1">Uncharacterized protein</fullName>
    </submittedName>
</protein>
<dbReference type="AlphaFoldDB" id="A0AAD7FL86"/>
<dbReference type="EMBL" id="JARKIF010000012">
    <property type="protein sequence ID" value="KAJ7625574.1"/>
    <property type="molecule type" value="Genomic_DNA"/>
</dbReference>
<comment type="caution">
    <text evidence="1">The sequence shown here is derived from an EMBL/GenBank/DDBJ whole genome shotgun (WGS) entry which is preliminary data.</text>
</comment>
<reference evidence="1" key="1">
    <citation type="submission" date="2023-03" db="EMBL/GenBank/DDBJ databases">
        <title>Massive genome expansion in bonnet fungi (Mycena s.s.) driven by repeated elements and novel gene families across ecological guilds.</title>
        <authorList>
            <consortium name="Lawrence Berkeley National Laboratory"/>
            <person name="Harder C.B."/>
            <person name="Miyauchi S."/>
            <person name="Viragh M."/>
            <person name="Kuo A."/>
            <person name="Thoen E."/>
            <person name="Andreopoulos B."/>
            <person name="Lu D."/>
            <person name="Skrede I."/>
            <person name="Drula E."/>
            <person name="Henrissat B."/>
            <person name="Morin E."/>
            <person name="Kohler A."/>
            <person name="Barry K."/>
            <person name="LaButti K."/>
            <person name="Morin E."/>
            <person name="Salamov A."/>
            <person name="Lipzen A."/>
            <person name="Mereny Z."/>
            <person name="Hegedus B."/>
            <person name="Baldrian P."/>
            <person name="Stursova M."/>
            <person name="Weitz H."/>
            <person name="Taylor A."/>
            <person name="Grigoriev I.V."/>
            <person name="Nagy L.G."/>
            <person name="Martin F."/>
            <person name="Kauserud H."/>
        </authorList>
    </citation>
    <scope>NUCLEOTIDE SEQUENCE</scope>
    <source>
        <strain evidence="1">9284</strain>
    </source>
</reference>
<sequence length="167" mass="18642">MRLPRSFSRIPIFALGSRGISTLWIHGTVCTRSRSSASSKLDKLGKKDLQLCSPAPLNQVPHADPSTSSTSLLGVMGARPHRRFERSIQTHCEYRPALPFLRNLSKSMRPSWRKPGWMRGSSRCCTGRVLLTWDALASAVRSAFGCSSFLIFFLRTGGERFQGRCLL</sequence>
<gene>
    <name evidence="1" type="ORF">FB45DRAFT_69194</name>
</gene>
<accession>A0AAD7FL86</accession>
<name>A0AAD7FL86_9AGAR</name>
<proteinExistence type="predicted"/>
<evidence type="ECO:0000313" key="2">
    <source>
        <dbReference type="Proteomes" id="UP001221142"/>
    </source>
</evidence>
<organism evidence="1 2">
    <name type="scientific">Roridomyces roridus</name>
    <dbReference type="NCBI Taxonomy" id="1738132"/>
    <lineage>
        <taxon>Eukaryota</taxon>
        <taxon>Fungi</taxon>
        <taxon>Dikarya</taxon>
        <taxon>Basidiomycota</taxon>
        <taxon>Agaricomycotina</taxon>
        <taxon>Agaricomycetes</taxon>
        <taxon>Agaricomycetidae</taxon>
        <taxon>Agaricales</taxon>
        <taxon>Marasmiineae</taxon>
        <taxon>Mycenaceae</taxon>
        <taxon>Roridomyces</taxon>
    </lineage>
</organism>
<dbReference type="Proteomes" id="UP001221142">
    <property type="component" value="Unassembled WGS sequence"/>
</dbReference>
<keyword evidence="2" id="KW-1185">Reference proteome</keyword>
<evidence type="ECO:0000313" key="1">
    <source>
        <dbReference type="EMBL" id="KAJ7625574.1"/>
    </source>
</evidence>